<feature type="transmembrane region" description="Helical" evidence="8">
    <location>
        <begin position="292"/>
        <end position="310"/>
    </location>
</feature>
<protein>
    <recommendedName>
        <fullName evidence="11">Amino acid transporter transmembrane domain-containing protein</fullName>
    </recommendedName>
</protein>
<keyword evidence="4" id="KW-0997">Cell inner membrane</keyword>
<dbReference type="EMBL" id="MHKV01000009">
    <property type="protein sequence ID" value="OGY97453.1"/>
    <property type="molecule type" value="Genomic_DNA"/>
</dbReference>
<feature type="transmembrane region" description="Helical" evidence="8">
    <location>
        <begin position="7"/>
        <end position="33"/>
    </location>
</feature>
<evidence type="ECO:0000313" key="9">
    <source>
        <dbReference type="EMBL" id="OGY97453.1"/>
    </source>
</evidence>
<keyword evidence="3" id="KW-1003">Cell membrane</keyword>
<feature type="transmembrane region" description="Helical" evidence="8">
    <location>
        <begin position="215"/>
        <end position="235"/>
    </location>
</feature>
<keyword evidence="7 8" id="KW-0472">Membrane</keyword>
<name>A0A1G2C7T4_9BACT</name>
<feature type="transmembrane region" description="Helical" evidence="8">
    <location>
        <begin position="140"/>
        <end position="158"/>
    </location>
</feature>
<dbReference type="Pfam" id="PF03222">
    <property type="entry name" value="Trp_Tyr_perm"/>
    <property type="match status" value="1"/>
</dbReference>
<feature type="transmembrane region" description="Helical" evidence="8">
    <location>
        <begin position="114"/>
        <end position="133"/>
    </location>
</feature>
<evidence type="ECO:0000313" key="10">
    <source>
        <dbReference type="Proteomes" id="UP000176349"/>
    </source>
</evidence>
<comment type="subcellular location">
    <subcellularLocation>
        <location evidence="1">Cell inner membrane</location>
        <topology evidence="1">Multi-pass membrane protein</topology>
    </subcellularLocation>
</comment>
<evidence type="ECO:0008006" key="11">
    <source>
        <dbReference type="Google" id="ProtNLM"/>
    </source>
</evidence>
<keyword evidence="2" id="KW-0813">Transport</keyword>
<feature type="transmembrane region" description="Helical" evidence="8">
    <location>
        <begin position="255"/>
        <end position="280"/>
    </location>
</feature>
<accession>A0A1G2C7T4</accession>
<dbReference type="Proteomes" id="UP000176349">
    <property type="component" value="Unassembled WGS sequence"/>
</dbReference>
<dbReference type="Gene3D" id="1.20.1740.10">
    <property type="entry name" value="Amino acid/polyamine transporter I"/>
    <property type="match status" value="1"/>
</dbReference>
<evidence type="ECO:0000256" key="3">
    <source>
        <dbReference type="ARBA" id="ARBA00022475"/>
    </source>
</evidence>
<keyword evidence="6 8" id="KW-1133">Transmembrane helix</keyword>
<dbReference type="PANTHER" id="PTHR22950:SF461">
    <property type="entry name" value="AMINO ACID TRANSPORTER TRANSMEMBRANE DOMAIN-CONTAINING PROTEIN"/>
    <property type="match status" value="1"/>
</dbReference>
<evidence type="ECO:0000256" key="4">
    <source>
        <dbReference type="ARBA" id="ARBA00022519"/>
    </source>
</evidence>
<feature type="transmembrane region" description="Helical" evidence="8">
    <location>
        <begin position="82"/>
        <end position="102"/>
    </location>
</feature>
<proteinExistence type="predicted"/>
<comment type="caution">
    <text evidence="9">The sequence shown here is derived from an EMBL/GenBank/DDBJ whole genome shotgun (WGS) entry which is preliminary data.</text>
</comment>
<feature type="transmembrane region" description="Helical" evidence="8">
    <location>
        <begin position="178"/>
        <end position="203"/>
    </location>
</feature>
<evidence type="ECO:0000256" key="5">
    <source>
        <dbReference type="ARBA" id="ARBA00022692"/>
    </source>
</evidence>
<evidence type="ECO:0000256" key="7">
    <source>
        <dbReference type="ARBA" id="ARBA00023136"/>
    </source>
</evidence>
<evidence type="ECO:0000256" key="8">
    <source>
        <dbReference type="SAM" id="Phobius"/>
    </source>
</evidence>
<keyword evidence="5 8" id="KW-0812">Transmembrane</keyword>
<dbReference type="GO" id="GO:0015179">
    <property type="term" value="F:L-amino acid transmembrane transporter activity"/>
    <property type="evidence" value="ECO:0007669"/>
    <property type="project" value="TreeGrafter"/>
</dbReference>
<dbReference type="InterPro" id="IPR018227">
    <property type="entry name" value="Amino_acid_transport_2"/>
</dbReference>
<dbReference type="AlphaFoldDB" id="A0A1G2C7T4"/>
<evidence type="ECO:0000256" key="2">
    <source>
        <dbReference type="ARBA" id="ARBA00022448"/>
    </source>
</evidence>
<dbReference type="GO" id="GO:0005886">
    <property type="term" value="C:plasma membrane"/>
    <property type="evidence" value="ECO:0007669"/>
    <property type="project" value="UniProtKB-SubCell"/>
</dbReference>
<evidence type="ECO:0000256" key="6">
    <source>
        <dbReference type="ARBA" id="ARBA00022989"/>
    </source>
</evidence>
<evidence type="ECO:0000256" key="1">
    <source>
        <dbReference type="ARBA" id="ARBA00004429"/>
    </source>
</evidence>
<reference evidence="9 10" key="1">
    <citation type="journal article" date="2016" name="Nat. Commun.">
        <title>Thousands of microbial genomes shed light on interconnected biogeochemical processes in an aquifer system.</title>
        <authorList>
            <person name="Anantharaman K."/>
            <person name="Brown C.T."/>
            <person name="Hug L.A."/>
            <person name="Sharon I."/>
            <person name="Castelle C.J."/>
            <person name="Probst A.J."/>
            <person name="Thomas B.C."/>
            <person name="Singh A."/>
            <person name="Wilkins M.J."/>
            <person name="Karaoz U."/>
            <person name="Brodie E.L."/>
            <person name="Williams K.H."/>
            <person name="Hubbard S.S."/>
            <person name="Banfield J.F."/>
        </authorList>
    </citation>
    <scope>NUCLEOTIDE SEQUENCE [LARGE SCALE GENOMIC DNA]</scope>
</reference>
<feature type="transmembrane region" description="Helical" evidence="8">
    <location>
        <begin position="39"/>
        <end position="61"/>
    </location>
</feature>
<organism evidence="9 10">
    <name type="scientific">Candidatus Liptonbacteria bacterium GWC1_60_9</name>
    <dbReference type="NCBI Taxonomy" id="1798645"/>
    <lineage>
        <taxon>Bacteria</taxon>
        <taxon>Candidatus Liptoniibacteriota</taxon>
    </lineage>
</organism>
<feature type="transmembrane region" description="Helical" evidence="8">
    <location>
        <begin position="316"/>
        <end position="336"/>
    </location>
</feature>
<dbReference type="PANTHER" id="PTHR22950">
    <property type="entry name" value="AMINO ACID TRANSPORTER"/>
    <property type="match status" value="1"/>
</dbReference>
<gene>
    <name evidence="9" type="ORF">A2128_00330</name>
</gene>
<sequence>MAFVRRFVLPVSLLSGTIIGAGVFSLPFVFVAGGWAVGLAYLTGFGVVFTLIHLMYADILLQDGGHDFVGYARRYLGAWAGRLAFVMTVVGMVLALTVYLVLSASFSSVLLPDWSAGTLVLLFWTLGSLFMFFPVRGMAVLEALAVLVIVGIIGIIAVKGAPHMERLLTVQPLDLRYLFLPFGPVLFSYAGRVAIPSLLLYFKEEGLAPLYAKRAIIWGTALPAVAYLFFALGVVGLSGSVSEDAVSGIVGLSPAFLRTVGVLVLASLVSSYFVVGVSVMRILEKDLAAPRLLSAPLVIAAPLALYAVGLQDFLTLVSVSGGVFIALEGVFIALMWRKAHQARTPLLLSPRFLYAVFALVAVFIGGAFYEILRIL</sequence>
<feature type="transmembrane region" description="Helical" evidence="8">
    <location>
        <begin position="352"/>
        <end position="372"/>
    </location>
</feature>